<comment type="similarity">
    <text evidence="1">Belongs to the disease resistance NB-LRR family.</text>
</comment>
<evidence type="ECO:0000259" key="8">
    <source>
        <dbReference type="Pfam" id="PF23598"/>
    </source>
</evidence>
<dbReference type="InterPro" id="IPR055414">
    <property type="entry name" value="LRR_R13L4/SHOC2-like"/>
</dbReference>
<evidence type="ECO:0000259" key="7">
    <source>
        <dbReference type="Pfam" id="PF23559"/>
    </source>
</evidence>
<dbReference type="SUPFAM" id="SSF52058">
    <property type="entry name" value="L domain-like"/>
    <property type="match status" value="1"/>
</dbReference>
<dbReference type="Pfam" id="PF23559">
    <property type="entry name" value="WHD_DRP"/>
    <property type="match status" value="1"/>
</dbReference>
<keyword evidence="5" id="KW-0611">Plant defense</keyword>
<keyword evidence="10" id="KW-1185">Reference proteome</keyword>
<protein>
    <submittedName>
        <fullName evidence="9">Uncharacterized protein</fullName>
    </submittedName>
</protein>
<dbReference type="Proteomes" id="UP001630127">
    <property type="component" value="Unassembled WGS sequence"/>
</dbReference>
<evidence type="ECO:0000256" key="6">
    <source>
        <dbReference type="ARBA" id="ARBA00022840"/>
    </source>
</evidence>
<dbReference type="Gene3D" id="1.10.10.10">
    <property type="entry name" value="Winged helix-like DNA-binding domain superfamily/Winged helix DNA-binding domain"/>
    <property type="match status" value="1"/>
</dbReference>
<evidence type="ECO:0000313" key="9">
    <source>
        <dbReference type="EMBL" id="KAL3535643.1"/>
    </source>
</evidence>
<reference evidence="9 10" key="1">
    <citation type="submission" date="2024-11" db="EMBL/GenBank/DDBJ databases">
        <title>A near-complete genome assembly of Cinchona calisaya.</title>
        <authorList>
            <person name="Lian D.C."/>
            <person name="Zhao X.W."/>
            <person name="Wei L."/>
        </authorList>
    </citation>
    <scope>NUCLEOTIDE SEQUENCE [LARGE SCALE GENOMIC DNA]</scope>
    <source>
        <tissue evidence="9">Nenye</tissue>
    </source>
</reference>
<dbReference type="InterPro" id="IPR032675">
    <property type="entry name" value="LRR_dom_sf"/>
</dbReference>
<dbReference type="InterPro" id="IPR036388">
    <property type="entry name" value="WH-like_DNA-bd_sf"/>
</dbReference>
<keyword evidence="6" id="KW-0067">ATP-binding</keyword>
<feature type="domain" description="Disease resistance protein winged helix" evidence="7">
    <location>
        <begin position="51"/>
        <end position="122"/>
    </location>
</feature>
<dbReference type="InterPro" id="IPR058922">
    <property type="entry name" value="WHD_DRP"/>
</dbReference>
<keyword evidence="2" id="KW-0433">Leucine-rich repeat</keyword>
<accession>A0ABD3AWP1</accession>
<dbReference type="PANTHER" id="PTHR23155">
    <property type="entry name" value="DISEASE RESISTANCE PROTEIN RP"/>
    <property type="match status" value="1"/>
</dbReference>
<evidence type="ECO:0000256" key="5">
    <source>
        <dbReference type="ARBA" id="ARBA00022821"/>
    </source>
</evidence>
<organism evidence="9 10">
    <name type="scientific">Cinchona calisaya</name>
    <dbReference type="NCBI Taxonomy" id="153742"/>
    <lineage>
        <taxon>Eukaryota</taxon>
        <taxon>Viridiplantae</taxon>
        <taxon>Streptophyta</taxon>
        <taxon>Embryophyta</taxon>
        <taxon>Tracheophyta</taxon>
        <taxon>Spermatophyta</taxon>
        <taxon>Magnoliopsida</taxon>
        <taxon>eudicotyledons</taxon>
        <taxon>Gunneridae</taxon>
        <taxon>Pentapetalae</taxon>
        <taxon>asterids</taxon>
        <taxon>lamiids</taxon>
        <taxon>Gentianales</taxon>
        <taxon>Rubiaceae</taxon>
        <taxon>Cinchonoideae</taxon>
        <taxon>Cinchoneae</taxon>
        <taxon>Cinchona</taxon>
    </lineage>
</organism>
<dbReference type="InterPro" id="IPR044974">
    <property type="entry name" value="Disease_R_plants"/>
</dbReference>
<dbReference type="GO" id="GO:0005524">
    <property type="term" value="F:ATP binding"/>
    <property type="evidence" value="ECO:0007669"/>
    <property type="project" value="UniProtKB-KW"/>
</dbReference>
<feature type="domain" description="Disease resistance R13L4/SHOC-2-like LRR" evidence="8">
    <location>
        <begin position="191"/>
        <end position="475"/>
    </location>
</feature>
<proteinExistence type="inferred from homology"/>
<evidence type="ECO:0000256" key="3">
    <source>
        <dbReference type="ARBA" id="ARBA00022737"/>
    </source>
</evidence>
<evidence type="ECO:0000256" key="4">
    <source>
        <dbReference type="ARBA" id="ARBA00022741"/>
    </source>
</evidence>
<name>A0ABD3AWP1_9GENT</name>
<comment type="caution">
    <text evidence="9">The sequence shown here is derived from an EMBL/GenBank/DDBJ whole genome shotgun (WGS) entry which is preliminary data.</text>
</comment>
<dbReference type="EMBL" id="JBJUIK010000002">
    <property type="protein sequence ID" value="KAL3535643.1"/>
    <property type="molecule type" value="Genomic_DNA"/>
</dbReference>
<dbReference type="GO" id="GO:0006952">
    <property type="term" value="P:defense response"/>
    <property type="evidence" value="ECO:0007669"/>
    <property type="project" value="UniProtKB-KW"/>
</dbReference>
<dbReference type="Gene3D" id="3.80.10.10">
    <property type="entry name" value="Ribonuclease Inhibitor"/>
    <property type="match status" value="1"/>
</dbReference>
<evidence type="ECO:0000313" key="10">
    <source>
        <dbReference type="Proteomes" id="UP001630127"/>
    </source>
</evidence>
<evidence type="ECO:0000256" key="2">
    <source>
        <dbReference type="ARBA" id="ARBA00022614"/>
    </source>
</evidence>
<dbReference type="FunFam" id="1.10.10.10:FF:000322">
    <property type="entry name" value="Probable disease resistance protein At1g63360"/>
    <property type="match status" value="1"/>
</dbReference>
<sequence length="494" mass="56920">MPTIEITPFSKSESRSLAFSFSESWSRPTTPVMSYKDLPSTLKPCFLYFGLFPEDHEIPAFQLTNMWVAEKFIAVASGEREVEDVAEDYLNNLVARNLIQVASRRFDGRIKSCRIHDILHNLSVSLAKETNFFHSISGKKKHSDIGSTSSRGRRIAYYRSSLHELGHVAANYEMHKVRAMLCFDTNEYVHKENFAVTVKLGGLRFLRALSVETHSFLSSVPDETRKLHLLSYLRLRGYYHGSLPSNIKNLKNLITLDLRECRGICLPTCLWTMKKLKFFLLHESATFTLSRPSKNEVSLPSLRILDVVNCRHLEPHWPHKFTNLRKLGIRYPSTKISEVLSDARPILFKLTNLRLKGSYPPTGKLNLCRYENLLKLHLGIVIEKLPDVEEFPPNLTKLTLRSTELEDDPLNTLQRLPKLEILKLGYRSYTAREIVCSGADSFPQLQVLKLQQLYDLEYLHAEDEAMPKLKTIIIKDCWKLKVSKRLLSRSTIER</sequence>
<evidence type="ECO:0000256" key="1">
    <source>
        <dbReference type="ARBA" id="ARBA00008894"/>
    </source>
</evidence>
<dbReference type="AlphaFoldDB" id="A0ABD3AWP1"/>
<gene>
    <name evidence="9" type="ORF">ACH5RR_004104</name>
</gene>
<dbReference type="PANTHER" id="PTHR23155:SF1238">
    <property type="entry name" value="TOMV SUSCEPTIBLE PROTEIN TM-2"/>
    <property type="match status" value="1"/>
</dbReference>
<keyword evidence="3" id="KW-0677">Repeat</keyword>
<keyword evidence="4" id="KW-0547">Nucleotide-binding</keyword>
<dbReference type="Pfam" id="PF23598">
    <property type="entry name" value="LRR_14"/>
    <property type="match status" value="1"/>
</dbReference>